<dbReference type="CDD" id="cd06262">
    <property type="entry name" value="metallo-hydrolase-like_MBL-fold"/>
    <property type="match status" value="1"/>
</dbReference>
<dbReference type="STRING" id="206665.SAMN04488516_11046"/>
<comment type="cofactor">
    <cofactor evidence="1">
        <name>Zn(2+)</name>
        <dbReference type="ChEBI" id="CHEBI:29105"/>
    </cofactor>
</comment>
<organism evidence="6 7">
    <name type="scientific">Desulfonauticus submarinus</name>
    <dbReference type="NCBI Taxonomy" id="206665"/>
    <lineage>
        <taxon>Bacteria</taxon>
        <taxon>Pseudomonadati</taxon>
        <taxon>Thermodesulfobacteriota</taxon>
        <taxon>Desulfovibrionia</taxon>
        <taxon>Desulfovibrionales</taxon>
        <taxon>Desulfonauticaceae</taxon>
        <taxon>Desulfonauticus</taxon>
    </lineage>
</organism>
<dbReference type="SUPFAM" id="SSF56281">
    <property type="entry name" value="Metallo-hydrolase/oxidoreductase"/>
    <property type="match status" value="1"/>
</dbReference>
<evidence type="ECO:0000256" key="2">
    <source>
        <dbReference type="ARBA" id="ARBA00022723"/>
    </source>
</evidence>
<dbReference type="GO" id="GO:0016787">
    <property type="term" value="F:hydrolase activity"/>
    <property type="evidence" value="ECO:0007669"/>
    <property type="project" value="UniProtKB-KW"/>
</dbReference>
<dbReference type="InterPro" id="IPR001279">
    <property type="entry name" value="Metallo-B-lactamas"/>
</dbReference>
<dbReference type="GO" id="GO:0046872">
    <property type="term" value="F:metal ion binding"/>
    <property type="evidence" value="ECO:0007669"/>
    <property type="project" value="UniProtKB-KW"/>
</dbReference>
<keyword evidence="2" id="KW-0479">Metal-binding</keyword>
<gene>
    <name evidence="6" type="ORF">SAMN04488516_11046</name>
</gene>
<evidence type="ECO:0000256" key="3">
    <source>
        <dbReference type="ARBA" id="ARBA00022801"/>
    </source>
</evidence>
<dbReference type="Pfam" id="PF00753">
    <property type="entry name" value="Lactamase_B"/>
    <property type="match status" value="1"/>
</dbReference>
<dbReference type="InterPro" id="IPR051453">
    <property type="entry name" value="MBL_Glyoxalase_II"/>
</dbReference>
<evidence type="ECO:0000259" key="5">
    <source>
        <dbReference type="SMART" id="SM00849"/>
    </source>
</evidence>
<dbReference type="PANTHER" id="PTHR46233:SF3">
    <property type="entry name" value="HYDROXYACYLGLUTATHIONE HYDROLASE GLOC"/>
    <property type="match status" value="1"/>
</dbReference>
<dbReference type="EMBL" id="FNIN01000010">
    <property type="protein sequence ID" value="SDN88817.1"/>
    <property type="molecule type" value="Genomic_DNA"/>
</dbReference>
<keyword evidence="4" id="KW-0862">Zinc</keyword>
<evidence type="ECO:0000313" key="7">
    <source>
        <dbReference type="Proteomes" id="UP000199602"/>
    </source>
</evidence>
<evidence type="ECO:0000313" key="6">
    <source>
        <dbReference type="EMBL" id="SDN88817.1"/>
    </source>
</evidence>
<reference evidence="6 7" key="1">
    <citation type="submission" date="2016-10" db="EMBL/GenBank/DDBJ databases">
        <authorList>
            <person name="de Groot N.N."/>
        </authorList>
    </citation>
    <scope>NUCLEOTIDE SEQUENCE [LARGE SCALE GENOMIC DNA]</scope>
    <source>
        <strain evidence="6 7">DSM 15269</strain>
    </source>
</reference>
<dbReference type="SMART" id="SM00849">
    <property type="entry name" value="Lactamase_B"/>
    <property type="match status" value="1"/>
</dbReference>
<accession>A0A1H0F2C5</accession>
<dbReference type="PANTHER" id="PTHR46233">
    <property type="entry name" value="HYDROXYACYLGLUTATHIONE HYDROLASE GLOC"/>
    <property type="match status" value="1"/>
</dbReference>
<sequence length="212" mass="23521">MSLSVKTFNLGVLATNCYLIFNKEEAIVIDPGGEPTEIIKFLEKNNLTLTLILNTHLHFDHIQGNAKLSKLTGAPIFASQKDAYLLESELGLGGFMDFPSTELFEFKDLRPGEVEVLNTKCKVLATPGHSPGSLSFYFPELKAVFVGDLIFFRSVGRTDFPGGDLEILKKSVEESIFTLPSDTIIYPGHGEPTVVKEEKIHNPFFIGYNYLS</sequence>
<keyword evidence="3" id="KW-0378">Hydrolase</keyword>
<dbReference type="Gene3D" id="3.60.15.10">
    <property type="entry name" value="Ribonuclease Z/Hydroxyacylglutathione hydrolase-like"/>
    <property type="match status" value="1"/>
</dbReference>
<proteinExistence type="predicted"/>
<feature type="domain" description="Metallo-beta-lactamase" evidence="5">
    <location>
        <begin position="14"/>
        <end position="189"/>
    </location>
</feature>
<dbReference type="Proteomes" id="UP000199602">
    <property type="component" value="Unassembled WGS sequence"/>
</dbReference>
<dbReference type="InterPro" id="IPR036866">
    <property type="entry name" value="RibonucZ/Hydroxyglut_hydro"/>
</dbReference>
<protein>
    <submittedName>
        <fullName evidence="6">Glyoxylase, beta-lactamase superfamily II</fullName>
    </submittedName>
</protein>
<evidence type="ECO:0000256" key="1">
    <source>
        <dbReference type="ARBA" id="ARBA00001947"/>
    </source>
</evidence>
<keyword evidence="7" id="KW-1185">Reference proteome</keyword>
<evidence type="ECO:0000256" key="4">
    <source>
        <dbReference type="ARBA" id="ARBA00022833"/>
    </source>
</evidence>
<name>A0A1H0F2C5_9BACT</name>
<dbReference type="AlphaFoldDB" id="A0A1H0F2C5"/>